<dbReference type="OrthoDB" id="3776825at2"/>
<reference evidence="3" key="1">
    <citation type="submission" date="2016-12" db="EMBL/GenBank/DDBJ databases">
        <authorList>
            <person name="Varghese N."/>
            <person name="Submissions S."/>
        </authorList>
    </citation>
    <scope>NUCLEOTIDE SEQUENCE [LARGE SCALE GENOMIC DNA]</scope>
    <source>
        <strain evidence="3">DSM 11032</strain>
    </source>
</reference>
<feature type="region of interest" description="Disordered" evidence="1">
    <location>
        <begin position="1"/>
        <end position="23"/>
    </location>
</feature>
<dbReference type="EMBL" id="FRDF01000013">
    <property type="protein sequence ID" value="SHN61453.1"/>
    <property type="molecule type" value="Genomic_DNA"/>
</dbReference>
<dbReference type="STRING" id="198312.SAMN02745193_02272"/>
<accession>A0A1M7SSE5</accession>
<protein>
    <submittedName>
        <fullName evidence="2">Uncharacterized protein</fullName>
    </submittedName>
</protein>
<sequence length="74" mass="7721">MALIDPVSVHGLATTGPKAPGRLPHYLAGEPLVGHVARADAARRLPPAHDPATMPHTAWRRAAAGRIGHRIGLA</sequence>
<dbReference type="AlphaFoldDB" id="A0A1M7SSE5"/>
<dbReference type="Proteomes" id="UP000184391">
    <property type="component" value="Unassembled WGS sequence"/>
</dbReference>
<evidence type="ECO:0000313" key="3">
    <source>
        <dbReference type="Proteomes" id="UP000184391"/>
    </source>
</evidence>
<name>A0A1M7SSE5_9SPHN</name>
<keyword evidence="3" id="KW-1185">Reference proteome</keyword>
<gene>
    <name evidence="2" type="ORF">SAMN02745193_02272</name>
</gene>
<dbReference type="RefSeq" id="WP_072675125.1">
    <property type="nucleotide sequence ID" value="NZ_FRDF01000013.1"/>
</dbReference>
<evidence type="ECO:0000256" key="1">
    <source>
        <dbReference type="SAM" id="MobiDB-lite"/>
    </source>
</evidence>
<organism evidence="2 3">
    <name type="scientific">Erythrobacter sanguineus</name>
    <dbReference type="NCBI Taxonomy" id="198312"/>
    <lineage>
        <taxon>Bacteria</taxon>
        <taxon>Pseudomonadati</taxon>
        <taxon>Pseudomonadota</taxon>
        <taxon>Alphaproteobacteria</taxon>
        <taxon>Sphingomonadales</taxon>
        <taxon>Erythrobacteraceae</taxon>
        <taxon>Erythrobacter/Porphyrobacter group</taxon>
        <taxon>Erythrobacter</taxon>
    </lineage>
</organism>
<proteinExistence type="predicted"/>
<evidence type="ECO:0000313" key="2">
    <source>
        <dbReference type="EMBL" id="SHN61453.1"/>
    </source>
</evidence>